<evidence type="ECO:0000259" key="1">
    <source>
        <dbReference type="PROSITE" id="PS50887"/>
    </source>
</evidence>
<organism evidence="2">
    <name type="scientific">marine sediment metagenome</name>
    <dbReference type="NCBI Taxonomy" id="412755"/>
    <lineage>
        <taxon>unclassified sequences</taxon>
        <taxon>metagenomes</taxon>
        <taxon>ecological metagenomes</taxon>
    </lineage>
</organism>
<accession>X0ULA4</accession>
<sequence length="178" mass="20245">MREIQAWIDSESPFAVGYVDLDYFKSYNDKYGFLRGDEIIKMTARLLTNSVRKLDSVDAFVGHVGGDDFVFIVPPDRLDGVCQEVIRNFDLIVGDFYDEEDKIRGYIDATNRKGKKECFPIMSVSIAVVTNEYRPIRHIGKLSAIAAEIKKRVKSMQGSNYVKDLRGSKGNERHTPLL</sequence>
<dbReference type="Gene3D" id="3.30.70.270">
    <property type="match status" value="1"/>
</dbReference>
<dbReference type="Pfam" id="PF00990">
    <property type="entry name" value="GGDEF"/>
    <property type="match status" value="1"/>
</dbReference>
<evidence type="ECO:0000313" key="2">
    <source>
        <dbReference type="EMBL" id="GAG06579.1"/>
    </source>
</evidence>
<dbReference type="InterPro" id="IPR050469">
    <property type="entry name" value="Diguanylate_Cyclase"/>
</dbReference>
<dbReference type="NCBIfam" id="TIGR00254">
    <property type="entry name" value="GGDEF"/>
    <property type="match status" value="1"/>
</dbReference>
<gene>
    <name evidence="2" type="ORF">S01H1_32867</name>
</gene>
<dbReference type="PROSITE" id="PS50887">
    <property type="entry name" value="GGDEF"/>
    <property type="match status" value="1"/>
</dbReference>
<dbReference type="GO" id="GO:0005886">
    <property type="term" value="C:plasma membrane"/>
    <property type="evidence" value="ECO:0007669"/>
    <property type="project" value="TreeGrafter"/>
</dbReference>
<dbReference type="PANTHER" id="PTHR45138:SF25">
    <property type="entry name" value="GGDEF DOMAIN PROTEIN"/>
    <property type="match status" value="1"/>
</dbReference>
<dbReference type="PANTHER" id="PTHR45138">
    <property type="entry name" value="REGULATORY COMPONENTS OF SENSORY TRANSDUCTION SYSTEM"/>
    <property type="match status" value="1"/>
</dbReference>
<dbReference type="InterPro" id="IPR029787">
    <property type="entry name" value="Nucleotide_cyclase"/>
</dbReference>
<dbReference type="InterPro" id="IPR000160">
    <property type="entry name" value="GGDEF_dom"/>
</dbReference>
<protein>
    <recommendedName>
        <fullName evidence="1">GGDEF domain-containing protein</fullName>
    </recommendedName>
</protein>
<name>X0ULA4_9ZZZZ</name>
<reference evidence="2" key="1">
    <citation type="journal article" date="2014" name="Front. Microbiol.">
        <title>High frequency of phylogenetically diverse reductive dehalogenase-homologous genes in deep subseafloor sedimentary metagenomes.</title>
        <authorList>
            <person name="Kawai M."/>
            <person name="Futagami T."/>
            <person name="Toyoda A."/>
            <person name="Takaki Y."/>
            <person name="Nishi S."/>
            <person name="Hori S."/>
            <person name="Arai W."/>
            <person name="Tsubouchi T."/>
            <person name="Morono Y."/>
            <person name="Uchiyama I."/>
            <person name="Ito T."/>
            <person name="Fujiyama A."/>
            <person name="Inagaki F."/>
            <person name="Takami H."/>
        </authorList>
    </citation>
    <scope>NUCLEOTIDE SEQUENCE</scope>
    <source>
        <strain evidence="2">Expedition CK06-06</strain>
    </source>
</reference>
<dbReference type="InterPro" id="IPR043128">
    <property type="entry name" value="Rev_trsase/Diguanyl_cyclase"/>
</dbReference>
<dbReference type="GO" id="GO:1902201">
    <property type="term" value="P:negative regulation of bacterial-type flagellum-dependent cell motility"/>
    <property type="evidence" value="ECO:0007669"/>
    <property type="project" value="TreeGrafter"/>
</dbReference>
<dbReference type="EMBL" id="BARS01020379">
    <property type="protein sequence ID" value="GAG06579.1"/>
    <property type="molecule type" value="Genomic_DNA"/>
</dbReference>
<proteinExistence type="predicted"/>
<dbReference type="CDD" id="cd01949">
    <property type="entry name" value="GGDEF"/>
    <property type="match status" value="1"/>
</dbReference>
<dbReference type="AlphaFoldDB" id="X0ULA4"/>
<dbReference type="GO" id="GO:0043709">
    <property type="term" value="P:cell adhesion involved in single-species biofilm formation"/>
    <property type="evidence" value="ECO:0007669"/>
    <property type="project" value="TreeGrafter"/>
</dbReference>
<dbReference type="GO" id="GO:0052621">
    <property type="term" value="F:diguanylate cyclase activity"/>
    <property type="evidence" value="ECO:0007669"/>
    <property type="project" value="TreeGrafter"/>
</dbReference>
<comment type="caution">
    <text evidence="2">The sequence shown here is derived from an EMBL/GenBank/DDBJ whole genome shotgun (WGS) entry which is preliminary data.</text>
</comment>
<dbReference type="SUPFAM" id="SSF55073">
    <property type="entry name" value="Nucleotide cyclase"/>
    <property type="match status" value="1"/>
</dbReference>
<feature type="domain" description="GGDEF" evidence="1">
    <location>
        <begin position="12"/>
        <end position="167"/>
    </location>
</feature>